<feature type="binding site" evidence="10">
    <location>
        <begin position="357"/>
        <end position="358"/>
    </location>
    <ligand>
        <name>ATP</name>
        <dbReference type="ChEBI" id="CHEBI:30616"/>
    </ligand>
</feature>
<accession>A0A0F4KQI8</accession>
<reference evidence="13 14" key="1">
    <citation type="submission" date="2014-12" db="EMBL/GenBank/DDBJ databases">
        <title>Comparative genomics of the lactic acid bacteria isolated from the honey bee gut.</title>
        <authorList>
            <person name="Ellegaard K.M."/>
            <person name="Tamarit D."/>
            <person name="Javelind E."/>
            <person name="Olofsson T."/>
            <person name="Andersson S.G."/>
            <person name="Vasquez A."/>
        </authorList>
    </citation>
    <scope>NUCLEOTIDE SEQUENCE [LARGE SCALE GENOMIC DNA]</scope>
    <source>
        <strain evidence="13 14">Hon2</strain>
    </source>
</reference>
<keyword evidence="4 10" id="KW-0547">Nucleotide-binding</keyword>
<comment type="pathway">
    <text evidence="1">Amino-acid biosynthesis; L-asparagine biosynthesis; L-asparagine from L-aspartate (L-Gln route): step 1/1.</text>
</comment>
<dbReference type="GO" id="GO:0004066">
    <property type="term" value="F:asparagine synthase (glutamine-hydrolyzing) activity"/>
    <property type="evidence" value="ECO:0007669"/>
    <property type="project" value="UniProtKB-EC"/>
</dbReference>
<evidence type="ECO:0000256" key="9">
    <source>
        <dbReference type="PIRSR" id="PIRSR001589-1"/>
    </source>
</evidence>
<dbReference type="InterPro" id="IPR033738">
    <property type="entry name" value="AsnB_N"/>
</dbReference>
<dbReference type="EMBL" id="JXBZ01000009">
    <property type="protein sequence ID" value="KJY48279.1"/>
    <property type="molecule type" value="Genomic_DNA"/>
</dbReference>
<dbReference type="OrthoDB" id="9763290at2"/>
<dbReference type="InterPro" id="IPR017932">
    <property type="entry name" value="GATase_2_dom"/>
</dbReference>
<dbReference type="AlphaFoldDB" id="A0A0F4KQI8"/>
<keyword evidence="6 9" id="KW-0061">Asparagine biosynthesis</keyword>
<evidence type="ECO:0000256" key="4">
    <source>
        <dbReference type="ARBA" id="ARBA00022741"/>
    </source>
</evidence>
<dbReference type="STRING" id="1218508.JG29_13310"/>
<sequence>MCGIIAFSDPTITDKETTIQSMMKMIQHRGPNVKGSGFYTNDQVALGFRRLSVIDLKGGQQPIYNEDHSILITYNGEIYNYQSLREELITAGHTFTTHTDTEVLLHGYEEWGMEGTLQRIRGMFAYLIWDDNQKTLYGARDFFGIKPLYYYQQGSTFIAGSEIKAFLKHPHFKKELNKKALKPFLMNQYNDLDETFFKNVYKFPAGHWFELHGQDLQIHQYWDAEYKINYQRSLSQTVNEIDQTVKESVKMHHIADVPVGSFLSEGVDSSYVTSVLHPQEVFSVNFDNGPYDEASVAQELSQREGLNFNEVTVDGDEAFNDFPEMQYHLDEPDSNPSVIPLWYLCRLARKKVTVALSGEGADELFAGYVNYGMHTKNTVVKVFANGLHKLPRHLRYNLARGLQKMPNFPGKVHLYSQTAQPSDYYVGESLIYDPKQPTIFTSQQANAVLQPQYQNDLTVQSIYRKDFAKVKDAEEVKQMQYIDLHHFMFNDILQKADKISMAHSLELRVPFLDRKVAQLANSIPSKMLINQHDTKYAFRKAANRHLPEDWAKRPKLGFPVPVKTWLQEDKYYQKVKALFSEDWVNDIFDQAKILQLLQDNYEDKIDGRRQVWNIFTFLTWYKLYFIDFDNTLKKYEHLQPDVQKFTENGTLV</sequence>
<comment type="similarity">
    <text evidence="2">Belongs to the asparagine synthetase family.</text>
</comment>
<dbReference type="CDD" id="cd00712">
    <property type="entry name" value="AsnB"/>
    <property type="match status" value="1"/>
</dbReference>
<dbReference type="SUPFAM" id="SSF56235">
    <property type="entry name" value="N-terminal nucleophile aminohydrolases (Ntn hydrolases)"/>
    <property type="match status" value="1"/>
</dbReference>
<dbReference type="Pfam" id="PF00733">
    <property type="entry name" value="Asn_synthase"/>
    <property type="match status" value="1"/>
</dbReference>
<comment type="catalytic activity">
    <reaction evidence="8">
        <text>L-aspartate + L-glutamine + ATP + H2O = L-asparagine + L-glutamate + AMP + diphosphate + H(+)</text>
        <dbReference type="Rhea" id="RHEA:12228"/>
        <dbReference type="ChEBI" id="CHEBI:15377"/>
        <dbReference type="ChEBI" id="CHEBI:15378"/>
        <dbReference type="ChEBI" id="CHEBI:29985"/>
        <dbReference type="ChEBI" id="CHEBI:29991"/>
        <dbReference type="ChEBI" id="CHEBI:30616"/>
        <dbReference type="ChEBI" id="CHEBI:33019"/>
        <dbReference type="ChEBI" id="CHEBI:58048"/>
        <dbReference type="ChEBI" id="CHEBI:58359"/>
        <dbReference type="ChEBI" id="CHEBI:456215"/>
        <dbReference type="EC" id="6.3.5.4"/>
    </reaction>
</comment>
<evidence type="ECO:0000256" key="5">
    <source>
        <dbReference type="ARBA" id="ARBA00022840"/>
    </source>
</evidence>
<dbReference type="PANTHER" id="PTHR43284:SF1">
    <property type="entry name" value="ASPARAGINE SYNTHETASE"/>
    <property type="match status" value="1"/>
</dbReference>
<evidence type="ECO:0000256" key="7">
    <source>
        <dbReference type="ARBA" id="ARBA00022962"/>
    </source>
</evidence>
<feature type="active site" description="For GATase activity" evidence="9">
    <location>
        <position position="2"/>
    </location>
</feature>
<dbReference type="PROSITE" id="PS51278">
    <property type="entry name" value="GATASE_TYPE_2"/>
    <property type="match status" value="1"/>
</dbReference>
<keyword evidence="14" id="KW-1185">Reference proteome</keyword>
<name>A0A0F4KQI8_9LACO</name>
<evidence type="ECO:0000256" key="2">
    <source>
        <dbReference type="ARBA" id="ARBA00005752"/>
    </source>
</evidence>
<feature type="binding site" evidence="10">
    <location>
        <position position="284"/>
    </location>
    <ligand>
        <name>ATP</name>
        <dbReference type="ChEBI" id="CHEBI:30616"/>
    </ligand>
</feature>
<feature type="binding site" evidence="10">
    <location>
        <position position="100"/>
    </location>
    <ligand>
        <name>L-glutamine</name>
        <dbReference type="ChEBI" id="CHEBI:58359"/>
    </ligand>
</feature>
<dbReference type="Proteomes" id="UP000033695">
    <property type="component" value="Unassembled WGS sequence"/>
</dbReference>
<feature type="site" description="Important for beta-aspartyl-AMP intermediate formation" evidence="11">
    <location>
        <position position="359"/>
    </location>
</feature>
<dbReference type="SUPFAM" id="SSF52402">
    <property type="entry name" value="Adenine nucleotide alpha hydrolases-like"/>
    <property type="match status" value="1"/>
</dbReference>
<evidence type="ECO:0000256" key="8">
    <source>
        <dbReference type="ARBA" id="ARBA00048741"/>
    </source>
</evidence>
<dbReference type="PIRSF" id="PIRSF001589">
    <property type="entry name" value="Asn_synthetase_glu-h"/>
    <property type="match status" value="1"/>
</dbReference>
<keyword evidence="7 9" id="KW-0315">Glutamine amidotransferase</keyword>
<dbReference type="RefSeq" id="WP_045923168.1">
    <property type="nucleotide sequence ID" value="NZ_JBHTHW010000005.1"/>
</dbReference>
<protein>
    <recommendedName>
        <fullName evidence="3">asparagine synthase (glutamine-hydrolyzing)</fullName>
        <ecNumber evidence="3">6.3.5.4</ecNumber>
    </recommendedName>
</protein>
<dbReference type="NCBIfam" id="TIGR01536">
    <property type="entry name" value="asn_synth_AEB"/>
    <property type="match status" value="1"/>
</dbReference>
<dbReference type="InterPro" id="IPR014729">
    <property type="entry name" value="Rossmann-like_a/b/a_fold"/>
</dbReference>
<dbReference type="InterPro" id="IPR051786">
    <property type="entry name" value="ASN_synthetase/amidase"/>
</dbReference>
<dbReference type="GO" id="GO:0006529">
    <property type="term" value="P:asparagine biosynthetic process"/>
    <property type="evidence" value="ECO:0007669"/>
    <property type="project" value="UniProtKB-KW"/>
</dbReference>
<proteinExistence type="inferred from homology"/>
<evidence type="ECO:0000256" key="11">
    <source>
        <dbReference type="PIRSR" id="PIRSR001589-3"/>
    </source>
</evidence>
<dbReference type="GO" id="GO:0005829">
    <property type="term" value="C:cytosol"/>
    <property type="evidence" value="ECO:0007669"/>
    <property type="project" value="TreeGrafter"/>
</dbReference>
<dbReference type="HOGENOM" id="CLU_014658_3_0_9"/>
<dbReference type="GO" id="GO:0005524">
    <property type="term" value="F:ATP binding"/>
    <property type="evidence" value="ECO:0007669"/>
    <property type="project" value="UniProtKB-KW"/>
</dbReference>
<organism evidence="13 14">
    <name type="scientific">Bombilactobacillus mellis</name>
    <dbReference type="NCBI Taxonomy" id="1218508"/>
    <lineage>
        <taxon>Bacteria</taxon>
        <taxon>Bacillati</taxon>
        <taxon>Bacillota</taxon>
        <taxon>Bacilli</taxon>
        <taxon>Lactobacillales</taxon>
        <taxon>Lactobacillaceae</taxon>
        <taxon>Bombilactobacillus</taxon>
    </lineage>
</organism>
<feature type="domain" description="Glutamine amidotransferase type-2" evidence="12">
    <location>
        <begin position="2"/>
        <end position="214"/>
    </location>
</feature>
<evidence type="ECO:0000256" key="6">
    <source>
        <dbReference type="ARBA" id="ARBA00022888"/>
    </source>
</evidence>
<dbReference type="InterPro" id="IPR006426">
    <property type="entry name" value="Asn_synth_AEB"/>
</dbReference>
<evidence type="ECO:0000313" key="13">
    <source>
        <dbReference type="EMBL" id="KJY48279.1"/>
    </source>
</evidence>
<dbReference type="EC" id="6.3.5.4" evidence="3"/>
<comment type="caution">
    <text evidence="13">The sequence shown here is derived from an EMBL/GenBank/DDBJ whole genome shotgun (WGS) entry which is preliminary data.</text>
</comment>
<evidence type="ECO:0000256" key="10">
    <source>
        <dbReference type="PIRSR" id="PIRSR001589-2"/>
    </source>
</evidence>
<dbReference type="PATRIC" id="fig|1218508.4.peg.1321"/>
<evidence type="ECO:0000256" key="1">
    <source>
        <dbReference type="ARBA" id="ARBA00005187"/>
    </source>
</evidence>
<dbReference type="PANTHER" id="PTHR43284">
    <property type="entry name" value="ASPARAGINE SYNTHETASE (GLUTAMINE-HYDROLYZING)"/>
    <property type="match status" value="1"/>
</dbReference>
<dbReference type="CDD" id="cd01991">
    <property type="entry name" value="Asn_synthase_B_C"/>
    <property type="match status" value="1"/>
</dbReference>
<evidence type="ECO:0000256" key="3">
    <source>
        <dbReference type="ARBA" id="ARBA00012737"/>
    </source>
</evidence>
<gene>
    <name evidence="13" type="ORF">JG29_13310</name>
</gene>
<dbReference type="InterPro" id="IPR001962">
    <property type="entry name" value="Asn_synthase"/>
</dbReference>
<dbReference type="InterPro" id="IPR029055">
    <property type="entry name" value="Ntn_hydrolases_N"/>
</dbReference>
<keyword evidence="9" id="KW-0028">Amino-acid biosynthesis</keyword>
<evidence type="ECO:0000313" key="14">
    <source>
        <dbReference type="Proteomes" id="UP000033695"/>
    </source>
</evidence>
<evidence type="ECO:0000259" key="12">
    <source>
        <dbReference type="PROSITE" id="PS51278"/>
    </source>
</evidence>
<keyword evidence="5 10" id="KW-0067">ATP-binding</keyword>
<dbReference type="Gene3D" id="3.60.20.10">
    <property type="entry name" value="Glutamine Phosphoribosylpyrophosphate, subunit 1, domain 1"/>
    <property type="match status" value="1"/>
</dbReference>
<dbReference type="Gene3D" id="3.40.50.620">
    <property type="entry name" value="HUPs"/>
    <property type="match status" value="1"/>
</dbReference>
<dbReference type="Pfam" id="PF13537">
    <property type="entry name" value="GATase_7"/>
    <property type="match status" value="1"/>
</dbReference>